<dbReference type="GeneID" id="98296364"/>
<dbReference type="EMBL" id="MWXA01000008">
    <property type="protein sequence ID" value="OZG65526.1"/>
    <property type="molecule type" value="Genomic_DNA"/>
</dbReference>
<proteinExistence type="predicted"/>
<organism evidence="1 2">
    <name type="scientific">Bifidobacterium aquikefiri</name>
    <dbReference type="NCBI Taxonomy" id="1653207"/>
    <lineage>
        <taxon>Bacteria</taxon>
        <taxon>Bacillati</taxon>
        <taxon>Actinomycetota</taxon>
        <taxon>Actinomycetes</taxon>
        <taxon>Bifidobacteriales</taxon>
        <taxon>Bifidobacteriaceae</taxon>
        <taxon>Bifidobacterium</taxon>
    </lineage>
</organism>
<sequence length="207" mass="24211">MNDAIVEDGENFKQFHQFNKYLKHDGDCFAGGFAKHVFEGKKPRDLDMYFTDSSHYEDTLSRMLADGWEQTYKNDHATGVRKDGQSIDLVTYIYGDAESVIGEFDFTVTKFAWRLISEDDEVKFEAVFHPDFFEHLETHRLVIDGKMVLPISTFQRMFKYTRYGFNLCRESKVKLLLAIRNWEPHNSEDTADELEEALTKSLEESMD</sequence>
<keyword evidence="2" id="KW-1185">Reference proteome</keyword>
<dbReference type="RefSeq" id="WP_094694738.1">
    <property type="nucleotide sequence ID" value="NZ_JBDNSV010000003.1"/>
</dbReference>
<reference evidence="1 2" key="1">
    <citation type="journal article" date="2017" name="BMC Genomics">
        <title>Comparative genomic and phylogenomic analyses of the Bifidobacteriaceae family.</title>
        <authorList>
            <person name="Lugli G.A."/>
            <person name="Milani C."/>
            <person name="Turroni F."/>
            <person name="Duranti S."/>
            <person name="Mancabelli L."/>
            <person name="Mangifesta M."/>
            <person name="Ferrario C."/>
            <person name="Modesto M."/>
            <person name="Mattarelli P."/>
            <person name="Jiri K."/>
            <person name="van Sinderen D."/>
            <person name="Ventura M."/>
        </authorList>
    </citation>
    <scope>NUCLEOTIDE SEQUENCE [LARGE SCALE GENOMIC DNA]</scope>
    <source>
        <strain evidence="1 2">LMG 28769</strain>
    </source>
</reference>
<dbReference type="Pfam" id="PF26128">
    <property type="entry name" value="Gad2"/>
    <property type="match status" value="1"/>
</dbReference>
<dbReference type="Proteomes" id="UP000216451">
    <property type="component" value="Unassembled WGS sequence"/>
</dbReference>
<evidence type="ECO:0000313" key="1">
    <source>
        <dbReference type="EMBL" id="OZG65526.1"/>
    </source>
</evidence>
<dbReference type="AlphaFoldDB" id="A0A261G3E0"/>
<accession>A0A261G3E0</accession>
<evidence type="ECO:0000313" key="2">
    <source>
        <dbReference type="Proteomes" id="UP000216451"/>
    </source>
</evidence>
<comment type="caution">
    <text evidence="1">The sequence shown here is derived from an EMBL/GenBank/DDBJ whole genome shotgun (WGS) entry which is preliminary data.</text>
</comment>
<protein>
    <submittedName>
        <fullName evidence="1">Uncharacterized protein</fullName>
    </submittedName>
</protein>
<dbReference type="OrthoDB" id="2615154at2"/>
<name>A0A261G3E0_9BIFI</name>
<gene>
    <name evidence="1" type="ORF">BAQU_1709</name>
</gene>